<feature type="transmembrane region" description="Helical" evidence="6">
    <location>
        <begin position="27"/>
        <end position="48"/>
    </location>
</feature>
<evidence type="ECO:0000313" key="9">
    <source>
        <dbReference type="Proteomes" id="UP000824229"/>
    </source>
</evidence>
<reference evidence="8" key="2">
    <citation type="submission" date="2021-04" db="EMBL/GenBank/DDBJ databases">
        <authorList>
            <person name="Gilroy R."/>
        </authorList>
    </citation>
    <scope>NUCLEOTIDE SEQUENCE</scope>
    <source>
        <strain evidence="8">B5-657</strain>
    </source>
</reference>
<dbReference type="AlphaFoldDB" id="A0A9E2NM99"/>
<dbReference type="Proteomes" id="UP000824229">
    <property type="component" value="Unassembled WGS sequence"/>
</dbReference>
<dbReference type="PANTHER" id="PTHR43711">
    <property type="entry name" value="TWO-COMPONENT HISTIDINE KINASE"/>
    <property type="match status" value="1"/>
</dbReference>
<sequence>MVSITFGLSIAVKLIVNQYMQIDQYNIVNTLALNNIFKMMLIIIYFYLKACHQETHLDLLTLFLRCQLLDFSSLVVGCYLVKYPIKKHISTCIVTVCFILIVVISMNLEEALIESLIRGSILVGIVVNSMIRLRWRQIIEKILHEKMPLFKVLLNFMIMYGVFNCLYIFKLEKHAVTMITFQSIHVLYLFFGTFYICVSSPWKERMHVLDEIEDQINEQSKNCDMIVNLSHEFKTPVNVIRSALDILILDFEEAEMIEEIKDVKKDCSIVMNIIQDMIDIQKINGHHIELRYQTYNLVEVIEGVIDAFSEEIIGSHLVFDPQEEEMNVVVDGVLMQQCFTLLFGLMLQEHLIKKLYVEMSQEYEEERLCIRIINTNIPYLEELYEQINMLDREDGKIKDVASTLTLRLICAILKLHEGDMVFDKQQSEKELRIYLKRKEVGEVTWLDDRSVTALNDQIRCRYMGA</sequence>
<evidence type="ECO:0000256" key="5">
    <source>
        <dbReference type="ARBA" id="ARBA00023012"/>
    </source>
</evidence>
<dbReference type="InterPro" id="IPR036097">
    <property type="entry name" value="HisK_dim/P_sf"/>
</dbReference>
<dbReference type="PANTHER" id="PTHR43711:SF26">
    <property type="entry name" value="SENSOR HISTIDINE KINASE RCSC"/>
    <property type="match status" value="1"/>
</dbReference>
<reference evidence="8" key="1">
    <citation type="journal article" date="2021" name="PeerJ">
        <title>Extensive microbial diversity within the chicken gut microbiome revealed by metagenomics and culture.</title>
        <authorList>
            <person name="Gilroy R."/>
            <person name="Ravi A."/>
            <person name="Getino M."/>
            <person name="Pursley I."/>
            <person name="Horton D.L."/>
            <person name="Alikhan N.F."/>
            <person name="Baker D."/>
            <person name="Gharbi K."/>
            <person name="Hall N."/>
            <person name="Watson M."/>
            <person name="Adriaenssens E.M."/>
            <person name="Foster-Nyarko E."/>
            <person name="Jarju S."/>
            <person name="Secka A."/>
            <person name="Antonio M."/>
            <person name="Oren A."/>
            <person name="Chaudhuri R.R."/>
            <person name="La Ragione R."/>
            <person name="Hildebrand F."/>
            <person name="Pallen M.J."/>
        </authorList>
    </citation>
    <scope>NUCLEOTIDE SEQUENCE</scope>
    <source>
        <strain evidence="8">B5-657</strain>
    </source>
</reference>
<evidence type="ECO:0000256" key="2">
    <source>
        <dbReference type="ARBA" id="ARBA00012438"/>
    </source>
</evidence>
<accession>A0A9E2NM99</accession>
<keyword evidence="6" id="KW-0812">Transmembrane</keyword>
<comment type="catalytic activity">
    <reaction evidence="1">
        <text>ATP + protein L-histidine = ADP + protein N-phospho-L-histidine.</text>
        <dbReference type="EC" id="2.7.13.3"/>
    </reaction>
</comment>
<dbReference type="SMART" id="SM00388">
    <property type="entry name" value="HisKA"/>
    <property type="match status" value="1"/>
</dbReference>
<feature type="transmembrane region" description="Helical" evidence="6">
    <location>
        <begin position="112"/>
        <end position="131"/>
    </location>
</feature>
<keyword evidence="6" id="KW-1133">Transmembrane helix</keyword>
<proteinExistence type="predicted"/>
<dbReference type="Gene3D" id="1.10.287.130">
    <property type="match status" value="1"/>
</dbReference>
<evidence type="ECO:0000256" key="4">
    <source>
        <dbReference type="ARBA" id="ARBA00022777"/>
    </source>
</evidence>
<dbReference type="EC" id="2.7.13.3" evidence="2"/>
<feature type="transmembrane region" description="Helical" evidence="6">
    <location>
        <begin position="175"/>
        <end position="198"/>
    </location>
</feature>
<protein>
    <recommendedName>
        <fullName evidence="2">histidine kinase</fullName>
        <ecNumber evidence="2">2.7.13.3</ecNumber>
    </recommendedName>
</protein>
<feature type="transmembrane region" description="Helical" evidence="6">
    <location>
        <begin position="152"/>
        <end position="169"/>
    </location>
</feature>
<feature type="transmembrane region" description="Helical" evidence="6">
    <location>
        <begin position="60"/>
        <end position="81"/>
    </location>
</feature>
<dbReference type="InterPro" id="IPR050736">
    <property type="entry name" value="Sensor_HK_Regulatory"/>
</dbReference>
<comment type="caution">
    <text evidence="8">The sequence shown here is derived from an EMBL/GenBank/DDBJ whole genome shotgun (WGS) entry which is preliminary data.</text>
</comment>
<keyword evidence="4" id="KW-0418">Kinase</keyword>
<evidence type="ECO:0000259" key="7">
    <source>
        <dbReference type="SMART" id="SM00388"/>
    </source>
</evidence>
<dbReference type="GO" id="GO:0000155">
    <property type="term" value="F:phosphorelay sensor kinase activity"/>
    <property type="evidence" value="ECO:0007669"/>
    <property type="project" value="InterPro"/>
</dbReference>
<evidence type="ECO:0000256" key="3">
    <source>
        <dbReference type="ARBA" id="ARBA00022679"/>
    </source>
</evidence>
<evidence type="ECO:0000256" key="1">
    <source>
        <dbReference type="ARBA" id="ARBA00000085"/>
    </source>
</evidence>
<evidence type="ECO:0000256" key="6">
    <source>
        <dbReference type="SAM" id="Phobius"/>
    </source>
</evidence>
<dbReference type="SUPFAM" id="SSF47384">
    <property type="entry name" value="Homodimeric domain of signal transducing histidine kinase"/>
    <property type="match status" value="1"/>
</dbReference>
<evidence type="ECO:0000313" key="8">
    <source>
        <dbReference type="EMBL" id="MBU3803178.1"/>
    </source>
</evidence>
<keyword evidence="5" id="KW-0902">Two-component regulatory system</keyword>
<keyword evidence="6" id="KW-0472">Membrane</keyword>
<dbReference type="InterPro" id="IPR003661">
    <property type="entry name" value="HisK_dim/P_dom"/>
</dbReference>
<organism evidence="8 9">
    <name type="scientific">Candidatus Cellulosilyticum pullistercoris</name>
    <dbReference type="NCBI Taxonomy" id="2838521"/>
    <lineage>
        <taxon>Bacteria</taxon>
        <taxon>Bacillati</taxon>
        <taxon>Bacillota</taxon>
        <taxon>Clostridia</taxon>
        <taxon>Lachnospirales</taxon>
        <taxon>Cellulosilyticaceae</taxon>
        <taxon>Cellulosilyticum</taxon>
    </lineage>
</organism>
<name>A0A9E2NM99_9FIRM</name>
<feature type="transmembrane region" description="Helical" evidence="6">
    <location>
        <begin position="88"/>
        <end position="106"/>
    </location>
</feature>
<dbReference type="CDD" id="cd00082">
    <property type="entry name" value="HisKA"/>
    <property type="match status" value="1"/>
</dbReference>
<dbReference type="Pfam" id="PF00512">
    <property type="entry name" value="HisKA"/>
    <property type="match status" value="1"/>
</dbReference>
<keyword evidence="3" id="KW-0808">Transferase</keyword>
<feature type="domain" description="Signal transduction histidine kinase dimerisation/phosphoacceptor" evidence="7">
    <location>
        <begin position="221"/>
        <end position="286"/>
    </location>
</feature>
<gene>
    <name evidence="8" type="ORF">H9872_00245</name>
</gene>
<dbReference type="EMBL" id="JAHLFQ010000005">
    <property type="protein sequence ID" value="MBU3803178.1"/>
    <property type="molecule type" value="Genomic_DNA"/>
</dbReference>